<feature type="non-terminal residue" evidence="2">
    <location>
        <position position="501"/>
    </location>
</feature>
<keyword evidence="1" id="KW-0812">Transmembrane</keyword>
<evidence type="ECO:0000313" key="2">
    <source>
        <dbReference type="EMBL" id="GAG69552.1"/>
    </source>
</evidence>
<feature type="transmembrane region" description="Helical" evidence="1">
    <location>
        <begin position="107"/>
        <end position="133"/>
    </location>
</feature>
<dbReference type="InterPro" id="IPR017853">
    <property type="entry name" value="GH"/>
</dbReference>
<feature type="non-terminal residue" evidence="2">
    <location>
        <position position="1"/>
    </location>
</feature>
<reference evidence="2" key="1">
    <citation type="journal article" date="2014" name="Front. Microbiol.">
        <title>High frequency of phylogenetically diverse reductive dehalogenase-homologous genes in deep subseafloor sedimentary metagenomes.</title>
        <authorList>
            <person name="Kawai M."/>
            <person name="Futagami T."/>
            <person name="Toyoda A."/>
            <person name="Takaki Y."/>
            <person name="Nishi S."/>
            <person name="Hori S."/>
            <person name="Arai W."/>
            <person name="Tsubouchi T."/>
            <person name="Morono Y."/>
            <person name="Uchiyama I."/>
            <person name="Ito T."/>
            <person name="Fujiyama A."/>
            <person name="Inagaki F."/>
            <person name="Takami H."/>
        </authorList>
    </citation>
    <scope>NUCLEOTIDE SEQUENCE</scope>
    <source>
        <strain evidence="2">Expedition CK06-06</strain>
    </source>
</reference>
<dbReference type="AlphaFoldDB" id="X1AIP7"/>
<keyword evidence="1" id="KW-1133">Transmembrane helix</keyword>
<protein>
    <recommendedName>
        <fullName evidence="3">Glycoside hydrolase family 2 catalytic domain-containing protein</fullName>
    </recommendedName>
</protein>
<comment type="caution">
    <text evidence="2">The sequence shown here is derived from an EMBL/GenBank/DDBJ whole genome shotgun (WGS) entry which is preliminary data.</text>
</comment>
<evidence type="ECO:0000256" key="1">
    <source>
        <dbReference type="SAM" id="Phobius"/>
    </source>
</evidence>
<organism evidence="2">
    <name type="scientific">marine sediment metagenome</name>
    <dbReference type="NCBI Taxonomy" id="412755"/>
    <lineage>
        <taxon>unclassified sequences</taxon>
        <taxon>metagenomes</taxon>
        <taxon>ecological metagenomes</taxon>
    </lineage>
</organism>
<name>X1AIP7_9ZZZZ</name>
<dbReference type="Gene3D" id="3.20.20.80">
    <property type="entry name" value="Glycosidases"/>
    <property type="match status" value="1"/>
</dbReference>
<gene>
    <name evidence="2" type="ORF">S01H4_15455</name>
</gene>
<dbReference type="SUPFAM" id="SSF51445">
    <property type="entry name" value="(Trans)glycosidases"/>
    <property type="match status" value="1"/>
</dbReference>
<sequence length="501" mass="54946">LDLLHQAIEDTLDRELVKGDLKAIVLLTVFRYNDIMSEEEEFEKFVDTQLEALVHNLYETTIDNIWGDFRFESENTISEEEVEGVIKSIEKLFPEVKKNFSYYRDRWGWAIPVGVASVGILAVGGIIAAPGAFAKAATGNNSLGATSFAPFTFNPSGISSDGSPTFAQNIQDFNSGIDQLGGALSQVASEEERFTPEKPAQAPAVPEGGTSTLAIDNIIVSASGSKSADKDTLAAIETPKPLEAKEGLTESTEANSEQIDATFAGDSSPPQIGLKIEGFQLLVPDRDGKLAPCQIRGVTVDENFTAQDISLLNQLGANTIRTYRPIEDKVLLDKLAEAGIRLIIGIPYDSGSGSSINIKDGNYIDYIEKYKDHAAILIWEFGNEYNYHPEWFGGNINVWYNALEQAAQKVHDIDSNHPVSTAHGELPSLEVLEKCPSVDIWGLNVYRWDSPAGVFTEWQELCEQLGRQIPVYLSESGADSYDSKADIENQEAQAQANLRIW</sequence>
<keyword evidence="1" id="KW-0472">Membrane</keyword>
<dbReference type="EMBL" id="BART01006775">
    <property type="protein sequence ID" value="GAG69552.1"/>
    <property type="molecule type" value="Genomic_DNA"/>
</dbReference>
<accession>X1AIP7</accession>
<proteinExistence type="predicted"/>
<evidence type="ECO:0008006" key="3">
    <source>
        <dbReference type="Google" id="ProtNLM"/>
    </source>
</evidence>